<accession>Q6CKJ7</accession>
<gene>
    <name evidence="4" type="ORF">KLLA0_F10153g</name>
</gene>
<dbReference type="FunCoup" id="Q6CKJ7">
    <property type="interactions" value="595"/>
</dbReference>
<dbReference type="InterPro" id="IPR008584">
    <property type="entry name" value="CXXC_Zn-binding_euk"/>
</dbReference>
<evidence type="ECO:0000313" key="4">
    <source>
        <dbReference type="EMBL" id="CAG98250.1"/>
    </source>
</evidence>
<dbReference type="PaxDb" id="284590-Q6CKJ7"/>
<evidence type="ECO:0000256" key="2">
    <source>
        <dbReference type="ARBA" id="ARBA00022723"/>
    </source>
</evidence>
<name>Q6CKJ7_KLULA</name>
<dbReference type="SUPFAM" id="SSF141678">
    <property type="entry name" value="MAL13P1.257-like"/>
    <property type="match status" value="1"/>
</dbReference>
<keyword evidence="5" id="KW-1185">Reference proteome</keyword>
<sequence length="186" mass="21517">MLFLTSCATLSENIRRIFPKDTEQSPAEYTFKLVCTSCREEHDSPIRINRFESHDMPGSKGNASFVMKCKFCGNECSINLTRTKEDLYNLDEESNFELIEQGKKDRKKVGLRSVPVEKAVWLELDCRGCEVTKFEPADTIFVAELVSKKEMEFQFEDDENEWYDYDDDAGEEVSVVDMNFEIVKGK</sequence>
<dbReference type="GO" id="GO:0008270">
    <property type="term" value="F:zinc ion binding"/>
    <property type="evidence" value="ECO:0007669"/>
    <property type="project" value="TreeGrafter"/>
</dbReference>
<keyword evidence="3" id="KW-0862">Zinc</keyword>
<evidence type="ECO:0000313" key="5">
    <source>
        <dbReference type="Proteomes" id="UP000000598"/>
    </source>
</evidence>
<keyword evidence="2" id="KW-0479">Metal-binding</keyword>
<dbReference type="Pfam" id="PF05907">
    <property type="entry name" value="CXXC_Zn-b_euk"/>
    <property type="match status" value="1"/>
</dbReference>
<dbReference type="HOGENOM" id="CLU_114688_0_0_1"/>
<proteinExistence type="inferred from homology"/>
<protein>
    <submittedName>
        <fullName evidence="4">KLLA0F10153p</fullName>
    </submittedName>
</protein>
<dbReference type="PANTHER" id="PTHR12857">
    <property type="entry name" value="CXXC MOTIF CONTAINING ZINC BINDING PROTEIN"/>
    <property type="match status" value="1"/>
</dbReference>
<dbReference type="InParanoid" id="Q6CKJ7"/>
<dbReference type="Proteomes" id="UP000000598">
    <property type="component" value="Chromosome F"/>
</dbReference>
<dbReference type="PANTHER" id="PTHR12857:SF0">
    <property type="entry name" value="CXXC MOTIF CONTAINING ZINC BINDING PROTEIN"/>
    <property type="match status" value="1"/>
</dbReference>
<comment type="similarity">
    <text evidence="1">Belongs to the UPF0587 family.</text>
</comment>
<dbReference type="EMBL" id="CR382126">
    <property type="protein sequence ID" value="CAG98250.1"/>
    <property type="molecule type" value="Genomic_DNA"/>
</dbReference>
<dbReference type="AlphaFoldDB" id="Q6CKJ7"/>
<reference evidence="4 5" key="1">
    <citation type="journal article" date="2004" name="Nature">
        <title>Genome evolution in yeasts.</title>
        <authorList>
            <consortium name="Genolevures"/>
            <person name="Dujon B."/>
            <person name="Sherman D."/>
            <person name="Fischer G."/>
            <person name="Durrens P."/>
            <person name="Casaregola S."/>
            <person name="Lafontaine I."/>
            <person name="de Montigny J."/>
            <person name="Marck C."/>
            <person name="Neuveglise C."/>
            <person name="Talla E."/>
            <person name="Goffard N."/>
            <person name="Frangeul L."/>
            <person name="Aigle M."/>
            <person name="Anthouard V."/>
            <person name="Babour A."/>
            <person name="Barbe V."/>
            <person name="Barnay S."/>
            <person name="Blanchin S."/>
            <person name="Beckerich J.M."/>
            <person name="Beyne E."/>
            <person name="Bleykasten C."/>
            <person name="Boisrame A."/>
            <person name="Boyer J."/>
            <person name="Cattolico L."/>
            <person name="Confanioleri F."/>
            <person name="de Daruvar A."/>
            <person name="Despons L."/>
            <person name="Fabre E."/>
            <person name="Fairhead C."/>
            <person name="Ferry-Dumazet H."/>
            <person name="Groppi A."/>
            <person name="Hantraye F."/>
            <person name="Hennequin C."/>
            <person name="Jauniaux N."/>
            <person name="Joyet P."/>
            <person name="Kachouri R."/>
            <person name="Kerrest A."/>
            <person name="Koszul R."/>
            <person name="Lemaire M."/>
            <person name="Lesur I."/>
            <person name="Ma L."/>
            <person name="Muller H."/>
            <person name="Nicaud J.M."/>
            <person name="Nikolski M."/>
            <person name="Oztas S."/>
            <person name="Ozier-Kalogeropoulos O."/>
            <person name="Pellenz S."/>
            <person name="Potier S."/>
            <person name="Richard G.F."/>
            <person name="Straub M.L."/>
            <person name="Suleau A."/>
            <person name="Swennene D."/>
            <person name="Tekaia F."/>
            <person name="Wesolowski-Louvel M."/>
            <person name="Westhof E."/>
            <person name="Wirth B."/>
            <person name="Zeniou-Meyer M."/>
            <person name="Zivanovic I."/>
            <person name="Bolotin-Fukuhara M."/>
            <person name="Thierry A."/>
            <person name="Bouchier C."/>
            <person name="Caudron B."/>
            <person name="Scarpelli C."/>
            <person name="Gaillardin C."/>
            <person name="Weissenbach J."/>
            <person name="Wincker P."/>
            <person name="Souciet J.L."/>
        </authorList>
    </citation>
    <scope>NUCLEOTIDE SEQUENCE [LARGE SCALE GENOMIC DNA]</scope>
    <source>
        <strain evidence="5">ATCC 8585 / CBS 2359 / DSM 70799 / NBRC 1267 / NRRL Y-1140 / WM37</strain>
    </source>
</reference>
<organism evidence="4 5">
    <name type="scientific">Kluyveromyces lactis (strain ATCC 8585 / CBS 2359 / DSM 70799 / NBRC 1267 / NRRL Y-1140 / WM37)</name>
    <name type="common">Yeast</name>
    <name type="synonym">Candida sphaerica</name>
    <dbReference type="NCBI Taxonomy" id="284590"/>
    <lineage>
        <taxon>Eukaryota</taxon>
        <taxon>Fungi</taxon>
        <taxon>Dikarya</taxon>
        <taxon>Ascomycota</taxon>
        <taxon>Saccharomycotina</taxon>
        <taxon>Saccharomycetes</taxon>
        <taxon>Saccharomycetales</taxon>
        <taxon>Saccharomycetaceae</taxon>
        <taxon>Kluyveromyces</taxon>
    </lineage>
</organism>
<dbReference type="RefSeq" id="XP_455542.1">
    <property type="nucleotide sequence ID" value="XM_455542.1"/>
</dbReference>
<dbReference type="KEGG" id="kla:KLLA0_F10153g"/>
<evidence type="ECO:0000256" key="1">
    <source>
        <dbReference type="ARBA" id="ARBA00007818"/>
    </source>
</evidence>
<dbReference type="OMA" id="TAHFVWR"/>
<dbReference type="eggNOG" id="KOG1296">
    <property type="taxonomic scope" value="Eukaryota"/>
</dbReference>
<evidence type="ECO:0000256" key="3">
    <source>
        <dbReference type="ARBA" id="ARBA00022833"/>
    </source>
</evidence>
<dbReference type="GeneID" id="2895882"/>